<feature type="compositionally biased region" description="Gly residues" evidence="1">
    <location>
        <begin position="97"/>
        <end position="107"/>
    </location>
</feature>
<feature type="compositionally biased region" description="Basic and acidic residues" evidence="1">
    <location>
        <begin position="70"/>
        <end position="79"/>
    </location>
</feature>
<sequence length="206" mass="21050">MASFPSASTQVEAAFPERFIRDASGRLVQIDARPVNFARESRDELRWGFTYSRNVGPQPTPEQMAAMRQRFRDAERTRDGVQGARAKGAAGQPAPGGQTGPEGGAPGPDGPPPPGMGPGGGYRGGGGGGRGGPGGGFGGFGGGGPRGGVFQLGVYHTVAFRDDILIRPGLPELDLLDGAAIGSGGGSPRHQVDVQANYTKGGLGRR</sequence>
<accession>A0A974P7F0</accession>
<dbReference type="EMBL" id="CP068570">
    <property type="protein sequence ID" value="QQZ51825.1"/>
    <property type="molecule type" value="Genomic_DNA"/>
</dbReference>
<reference evidence="2" key="1">
    <citation type="submission" date="2021-01" db="EMBL/GenBank/DDBJ databases">
        <title>Genome sequence of Phenylobacterium sp. 20VBR1 isolated from a valley glaceir, Ny-Alesund, Svalbard.</title>
        <authorList>
            <person name="Thomas F.A."/>
            <person name="Krishnan K.P."/>
            <person name="Sinha R.K."/>
        </authorList>
    </citation>
    <scope>NUCLEOTIDE SEQUENCE</scope>
    <source>
        <strain evidence="2">20VBR1</strain>
    </source>
</reference>
<evidence type="ECO:0000256" key="1">
    <source>
        <dbReference type="SAM" id="MobiDB-lite"/>
    </source>
</evidence>
<gene>
    <name evidence="2" type="ORF">JKL49_13600</name>
</gene>
<evidence type="ECO:0000313" key="2">
    <source>
        <dbReference type="EMBL" id="QQZ51825.1"/>
    </source>
</evidence>
<feature type="compositionally biased region" description="Low complexity" evidence="1">
    <location>
        <begin position="80"/>
        <end position="96"/>
    </location>
</feature>
<dbReference type="AlphaFoldDB" id="A0A974P7F0"/>
<organism evidence="2">
    <name type="scientific">Phenylobacterium glaciei</name>
    <dbReference type="NCBI Taxonomy" id="2803784"/>
    <lineage>
        <taxon>Bacteria</taxon>
        <taxon>Pseudomonadati</taxon>
        <taxon>Pseudomonadota</taxon>
        <taxon>Alphaproteobacteria</taxon>
        <taxon>Caulobacterales</taxon>
        <taxon>Caulobacteraceae</taxon>
        <taxon>Phenylobacterium</taxon>
    </lineage>
</organism>
<protein>
    <submittedName>
        <fullName evidence="2">Uncharacterized protein</fullName>
    </submittedName>
</protein>
<proteinExistence type="predicted"/>
<feature type="region of interest" description="Disordered" evidence="1">
    <location>
        <begin position="51"/>
        <end position="140"/>
    </location>
</feature>
<feature type="compositionally biased region" description="Gly residues" evidence="1">
    <location>
        <begin position="117"/>
        <end position="140"/>
    </location>
</feature>
<name>A0A974P7F0_9CAUL</name>
<feature type="region of interest" description="Disordered" evidence="1">
    <location>
        <begin position="182"/>
        <end position="206"/>
    </location>
</feature>